<organism evidence="3 4">
    <name type="scientific">Virgibacillus phasianinus</name>
    <dbReference type="NCBI Taxonomy" id="2017483"/>
    <lineage>
        <taxon>Bacteria</taxon>
        <taxon>Bacillati</taxon>
        <taxon>Bacillota</taxon>
        <taxon>Bacilli</taxon>
        <taxon>Bacillales</taxon>
        <taxon>Bacillaceae</taxon>
        <taxon>Virgibacillus</taxon>
    </lineage>
</organism>
<sequence>MSNSQPELKSEEKQTRSNRPKLKDKLKEMIPQGKAKSDETEAAAEKVTRKQQKAKQKAEKRKKKKPRRRVFPIWLRIIVVLLLCAIALVVGAVVGYGVVGSGKPSDALDMDTWRHIIDIVTKTKK</sequence>
<reference evidence="3 4" key="1">
    <citation type="submission" date="2017-07" db="EMBL/GenBank/DDBJ databases">
        <title>Virgibacillus sp. LM2416.</title>
        <authorList>
            <person name="Tak E.J."/>
            <person name="Bae J.-W."/>
        </authorList>
    </citation>
    <scope>NUCLEOTIDE SEQUENCE [LARGE SCALE GENOMIC DNA]</scope>
    <source>
        <strain evidence="3 4">LM2416</strain>
    </source>
</reference>
<evidence type="ECO:0000313" key="4">
    <source>
        <dbReference type="Proteomes" id="UP000198312"/>
    </source>
</evidence>
<gene>
    <name evidence="3" type="ORF">CFK37_07965</name>
</gene>
<feature type="compositionally biased region" description="Basic and acidic residues" evidence="1">
    <location>
        <begin position="35"/>
        <end position="48"/>
    </location>
</feature>
<name>A0A220U2N1_9BACI</name>
<proteinExistence type="predicted"/>
<dbReference type="InterPro" id="IPR024596">
    <property type="entry name" value="RNApol_su_b/EpuA"/>
</dbReference>
<dbReference type="OrthoDB" id="2300232at2"/>
<evidence type="ECO:0000313" key="3">
    <source>
        <dbReference type="EMBL" id="ASK62101.1"/>
    </source>
</evidence>
<evidence type="ECO:0000256" key="2">
    <source>
        <dbReference type="SAM" id="Phobius"/>
    </source>
</evidence>
<keyword evidence="4" id="KW-1185">Reference proteome</keyword>
<dbReference type="RefSeq" id="WP_089061361.1">
    <property type="nucleotide sequence ID" value="NZ_CP022315.1"/>
</dbReference>
<keyword evidence="2" id="KW-0812">Transmembrane</keyword>
<dbReference type="Proteomes" id="UP000198312">
    <property type="component" value="Chromosome"/>
</dbReference>
<dbReference type="EMBL" id="CP022315">
    <property type="protein sequence ID" value="ASK62101.1"/>
    <property type="molecule type" value="Genomic_DNA"/>
</dbReference>
<protein>
    <recommendedName>
        <fullName evidence="5">DNA-directed RNA polymerase subunit beta</fullName>
    </recommendedName>
</protein>
<dbReference type="Pfam" id="PF11772">
    <property type="entry name" value="EpuA"/>
    <property type="match status" value="1"/>
</dbReference>
<evidence type="ECO:0008006" key="5">
    <source>
        <dbReference type="Google" id="ProtNLM"/>
    </source>
</evidence>
<feature type="compositionally biased region" description="Basic and acidic residues" evidence="1">
    <location>
        <begin position="8"/>
        <end position="28"/>
    </location>
</feature>
<keyword evidence="2" id="KW-0472">Membrane</keyword>
<accession>A0A220U2N1</accession>
<feature type="region of interest" description="Disordered" evidence="1">
    <location>
        <begin position="1"/>
        <end position="67"/>
    </location>
</feature>
<keyword evidence="2" id="KW-1133">Transmembrane helix</keyword>
<dbReference type="AlphaFoldDB" id="A0A220U2N1"/>
<feature type="compositionally biased region" description="Basic residues" evidence="1">
    <location>
        <begin position="49"/>
        <end position="67"/>
    </location>
</feature>
<dbReference type="KEGG" id="vil:CFK37_07965"/>
<feature type="transmembrane region" description="Helical" evidence="2">
    <location>
        <begin position="73"/>
        <end position="99"/>
    </location>
</feature>
<evidence type="ECO:0000256" key="1">
    <source>
        <dbReference type="SAM" id="MobiDB-lite"/>
    </source>
</evidence>